<accession>A0ABY5LAK7</accession>
<sequence>MPKYNIETRNASHVWDTFSIELPDHTAARGEAAKFVGNLLQEHADKIWIDQEWQIDVTDEAGLILYVMNLSVMQSAATQPDESNSGN</sequence>
<keyword evidence="3" id="KW-1185">Reference proteome</keyword>
<dbReference type="Proteomes" id="UP001058533">
    <property type="component" value="Chromosome"/>
</dbReference>
<dbReference type="Pfam" id="PF21834">
    <property type="entry name" value="DUF6894"/>
    <property type="match status" value="1"/>
</dbReference>
<organism evidence="2 3">
    <name type="scientific">Sphingomonas qomolangmaensis</name>
    <dbReference type="NCBI Taxonomy" id="2918765"/>
    <lineage>
        <taxon>Bacteria</taxon>
        <taxon>Pseudomonadati</taxon>
        <taxon>Pseudomonadota</taxon>
        <taxon>Alphaproteobacteria</taxon>
        <taxon>Sphingomonadales</taxon>
        <taxon>Sphingomonadaceae</taxon>
        <taxon>Sphingomonas</taxon>
    </lineage>
</organism>
<protein>
    <recommendedName>
        <fullName evidence="1">DUF6894 domain-containing protein</fullName>
    </recommendedName>
</protein>
<name>A0ABY5LAK7_9SPHN</name>
<evidence type="ECO:0000259" key="1">
    <source>
        <dbReference type="Pfam" id="PF21834"/>
    </source>
</evidence>
<evidence type="ECO:0000313" key="2">
    <source>
        <dbReference type="EMBL" id="UUL83802.1"/>
    </source>
</evidence>
<feature type="domain" description="DUF6894" evidence="1">
    <location>
        <begin position="4"/>
        <end position="70"/>
    </location>
</feature>
<dbReference type="InterPro" id="IPR054189">
    <property type="entry name" value="DUF6894"/>
</dbReference>
<dbReference type="RefSeq" id="WP_256507638.1">
    <property type="nucleotide sequence ID" value="NZ_CP101740.1"/>
</dbReference>
<gene>
    <name evidence="2" type="ORF">NMP03_06300</name>
</gene>
<reference evidence="2" key="1">
    <citation type="submission" date="2022-07" db="EMBL/GenBank/DDBJ databases">
        <title>Sphingomonas sp. nov., a novel bacterium isolated from the north slope of the Mount Everest.</title>
        <authorList>
            <person name="Cui X."/>
            <person name="Liu Y."/>
        </authorList>
    </citation>
    <scope>NUCLEOTIDE SEQUENCE</scope>
    <source>
        <strain evidence="2">S5-59</strain>
    </source>
</reference>
<evidence type="ECO:0000313" key="3">
    <source>
        <dbReference type="Proteomes" id="UP001058533"/>
    </source>
</evidence>
<proteinExistence type="predicted"/>
<dbReference type="EMBL" id="CP101740">
    <property type="protein sequence ID" value="UUL83802.1"/>
    <property type="molecule type" value="Genomic_DNA"/>
</dbReference>